<dbReference type="GeneID" id="68358455"/>
<proteinExistence type="predicted"/>
<gene>
    <name evidence="1" type="ORF">HRG_09326</name>
</gene>
<comment type="caution">
    <text evidence="1">The sequence shown here is derived from an EMBL/GenBank/DDBJ whole genome shotgun (WGS) entry which is preliminary data.</text>
</comment>
<keyword evidence="2" id="KW-1185">Reference proteome</keyword>
<protein>
    <submittedName>
        <fullName evidence="1">Uncharacterized protein</fullName>
    </submittedName>
</protein>
<dbReference type="Proteomes" id="UP000824596">
    <property type="component" value="Unassembled WGS sequence"/>
</dbReference>
<dbReference type="RefSeq" id="XP_044717057.1">
    <property type="nucleotide sequence ID" value="XM_044867797.1"/>
</dbReference>
<evidence type="ECO:0000313" key="2">
    <source>
        <dbReference type="Proteomes" id="UP000824596"/>
    </source>
</evidence>
<dbReference type="EMBL" id="JAIZPD010000012">
    <property type="protein sequence ID" value="KAH0959544.1"/>
    <property type="molecule type" value="Genomic_DNA"/>
</dbReference>
<name>A0A9P8MQX9_9HYPO</name>
<sequence>MVERALLRGGPGFGFGPDARDPSVVQDERYVRDGRAATVQGPKGIGLAARALNSPRLLELPGISGATHLNGDSAQGGFAGTYADLVPSPGQYAMVYSFIARAITYPLPRAQYSVES</sequence>
<accession>A0A9P8MQX9</accession>
<evidence type="ECO:0000313" key="1">
    <source>
        <dbReference type="EMBL" id="KAH0959544.1"/>
    </source>
</evidence>
<dbReference type="AlphaFoldDB" id="A0A9P8MQX9"/>
<reference evidence="1" key="1">
    <citation type="submission" date="2021-09" db="EMBL/GenBank/DDBJ databases">
        <title>A high-quality genome of the endoparasitic fungus Hirsutella rhossiliensis with a comparison of Hirsutella genomes reveals transposable elements contributing to genome size variation.</title>
        <authorList>
            <person name="Lin R."/>
            <person name="Jiao Y."/>
            <person name="Sun X."/>
            <person name="Ling J."/>
            <person name="Xie B."/>
            <person name="Cheng X."/>
        </authorList>
    </citation>
    <scope>NUCLEOTIDE SEQUENCE</scope>
    <source>
        <strain evidence="1">HR02</strain>
    </source>
</reference>
<organism evidence="1 2">
    <name type="scientific">Hirsutella rhossiliensis</name>
    <dbReference type="NCBI Taxonomy" id="111463"/>
    <lineage>
        <taxon>Eukaryota</taxon>
        <taxon>Fungi</taxon>
        <taxon>Dikarya</taxon>
        <taxon>Ascomycota</taxon>
        <taxon>Pezizomycotina</taxon>
        <taxon>Sordariomycetes</taxon>
        <taxon>Hypocreomycetidae</taxon>
        <taxon>Hypocreales</taxon>
        <taxon>Ophiocordycipitaceae</taxon>
        <taxon>Hirsutella</taxon>
    </lineage>
</organism>